<feature type="binding site" evidence="6">
    <location>
        <position position="126"/>
    </location>
    <ligand>
        <name>GTP</name>
        <dbReference type="ChEBI" id="CHEBI:37565"/>
    </ligand>
</feature>
<dbReference type="FunCoup" id="A0A7L9FEU2">
    <property type="interactions" value="1"/>
</dbReference>
<comment type="catalytic activity">
    <reaction evidence="6">
        <text>3'-dephospho-CoA + GTP = GDP + CoA + H(+)</text>
        <dbReference type="Rhea" id="RHEA:61156"/>
        <dbReference type="ChEBI" id="CHEBI:15378"/>
        <dbReference type="ChEBI" id="CHEBI:37565"/>
        <dbReference type="ChEBI" id="CHEBI:57287"/>
        <dbReference type="ChEBI" id="CHEBI:57328"/>
        <dbReference type="ChEBI" id="CHEBI:58189"/>
        <dbReference type="EC" id="2.7.1.237"/>
    </reaction>
</comment>
<evidence type="ECO:0000313" key="8">
    <source>
        <dbReference type="Proteomes" id="UP000594121"/>
    </source>
</evidence>
<comment type="similarity">
    <text evidence="6">Belongs to the GTP-dependent DPCK family.</text>
</comment>
<organism evidence="7 8">
    <name type="scientific">Infirmifilum lucidum</name>
    <dbReference type="NCBI Taxonomy" id="2776706"/>
    <lineage>
        <taxon>Archaea</taxon>
        <taxon>Thermoproteota</taxon>
        <taxon>Thermoprotei</taxon>
        <taxon>Thermofilales</taxon>
        <taxon>Thermofilaceae</taxon>
        <taxon>Infirmifilum</taxon>
    </lineage>
</organism>
<dbReference type="GO" id="GO:0005525">
    <property type="term" value="F:GTP binding"/>
    <property type="evidence" value="ECO:0007669"/>
    <property type="project" value="UniProtKB-UniRule"/>
</dbReference>
<dbReference type="RefSeq" id="WP_192818114.1">
    <property type="nucleotide sequence ID" value="NZ_CP062310.1"/>
</dbReference>
<dbReference type="GeneID" id="59149223"/>
<dbReference type="GO" id="GO:0015937">
    <property type="term" value="P:coenzyme A biosynthetic process"/>
    <property type="evidence" value="ECO:0007669"/>
    <property type="project" value="UniProtKB-UniRule"/>
</dbReference>
<protein>
    <recommendedName>
        <fullName evidence="6">GTP-dependent dephospho-CoA kinase</fullName>
        <ecNumber evidence="6">2.7.1.237</ecNumber>
    </recommendedName>
    <alternativeName>
        <fullName evidence="6">Dephospho-coenzyme A kinase</fullName>
        <shortName evidence="6">DPCK</shortName>
    </alternativeName>
</protein>
<keyword evidence="4 6" id="KW-0173">Coenzyme A biosynthesis</keyword>
<keyword evidence="3 6" id="KW-0418">Kinase</keyword>
<dbReference type="AlphaFoldDB" id="A0A7L9FEU2"/>
<dbReference type="Pfam" id="PF04019">
    <property type="entry name" value="DUF359"/>
    <property type="match status" value="1"/>
</dbReference>
<dbReference type="PANTHER" id="PTHR40732">
    <property type="entry name" value="UPF0218 PROTEIN TK1697"/>
    <property type="match status" value="1"/>
</dbReference>
<dbReference type="KEGG" id="thel:IG193_04965"/>
<feature type="binding site" evidence="6">
    <location>
        <position position="53"/>
    </location>
    <ligand>
        <name>GTP</name>
        <dbReference type="ChEBI" id="CHEBI:37565"/>
    </ligand>
</feature>
<feature type="binding site" evidence="6">
    <location>
        <position position="54"/>
    </location>
    <ligand>
        <name>GTP</name>
        <dbReference type="ChEBI" id="CHEBI:37565"/>
    </ligand>
</feature>
<reference evidence="7 8" key="1">
    <citation type="submission" date="2020-10" db="EMBL/GenBank/DDBJ databases">
        <title>Thermofilum lucidum 3507LT sp. nov. a novel member of Thermofilaceae family isolated from Chile hot spring, and proposal of description order Thermofilales.</title>
        <authorList>
            <person name="Zayulina K.S."/>
            <person name="Elcheninov A.G."/>
            <person name="Toshchakov S.V."/>
            <person name="Kublanov I.V."/>
        </authorList>
    </citation>
    <scope>NUCLEOTIDE SEQUENCE [LARGE SCALE GENOMIC DNA]</scope>
    <source>
        <strain evidence="7 8">3507LT</strain>
    </source>
</reference>
<feature type="binding site" evidence="6">
    <location>
        <position position="52"/>
    </location>
    <ligand>
        <name>GTP</name>
        <dbReference type="ChEBI" id="CHEBI:37565"/>
    </ligand>
</feature>
<proteinExistence type="inferred from homology"/>
<dbReference type="GO" id="GO:0016301">
    <property type="term" value="F:kinase activity"/>
    <property type="evidence" value="ECO:0007669"/>
    <property type="project" value="UniProtKB-UniRule"/>
</dbReference>
<keyword evidence="5 6" id="KW-0342">GTP-binding</keyword>
<accession>A0A7L9FEU2</accession>
<name>A0A7L9FEU2_9CREN</name>
<comment type="caution">
    <text evidence="6">Lacks conserved residue(s) required for the propagation of feature annotation.</text>
</comment>
<dbReference type="InterPro" id="IPR007164">
    <property type="entry name" value="GTP-dep_dephospho-CoA_kin"/>
</dbReference>
<keyword evidence="1 6" id="KW-0808">Transferase</keyword>
<feature type="binding site" evidence="6">
    <location>
        <position position="70"/>
    </location>
    <ligand>
        <name>GTP</name>
        <dbReference type="ChEBI" id="CHEBI:37565"/>
    </ligand>
</feature>
<evidence type="ECO:0000256" key="6">
    <source>
        <dbReference type="HAMAP-Rule" id="MF_00590"/>
    </source>
</evidence>
<keyword evidence="8" id="KW-1185">Reference proteome</keyword>
<dbReference type="UniPathway" id="UPA00241"/>
<dbReference type="EC" id="2.7.1.237" evidence="6"/>
<dbReference type="EMBL" id="CP062310">
    <property type="protein sequence ID" value="QOJ78141.1"/>
    <property type="molecule type" value="Genomic_DNA"/>
</dbReference>
<dbReference type="PANTHER" id="PTHR40732:SF1">
    <property type="entry name" value="GTP-DEPENDENT DEPHOSPHO-COA KINASE"/>
    <property type="match status" value="1"/>
</dbReference>
<evidence type="ECO:0000256" key="3">
    <source>
        <dbReference type="ARBA" id="ARBA00022777"/>
    </source>
</evidence>
<dbReference type="HAMAP" id="MF_00590">
    <property type="entry name" value="Dephospho_CoA_kinase_GTP_dep"/>
    <property type="match status" value="1"/>
</dbReference>
<sequence>MPLVMREVARRELSYGWGFLIFKDPPDSVTTVFELSERMGIGRRPFIITVGDIVSRNFNVYGYTNVAIIDGRTRRGLKLEGLESEAEYACRNTPGTISPECYEAVAQAIKTTPPNGRSVVFVEGEEDLLSLVALRECLANKSWVIYGHWRGFLCAIPCILRYRKIAQVLLETGFEEK</sequence>
<keyword evidence="2 6" id="KW-0547">Nucleotide-binding</keyword>
<evidence type="ECO:0000313" key="7">
    <source>
        <dbReference type="EMBL" id="QOJ78141.1"/>
    </source>
</evidence>
<dbReference type="InParanoid" id="A0A7L9FEU2"/>
<evidence type="ECO:0000256" key="5">
    <source>
        <dbReference type="ARBA" id="ARBA00023134"/>
    </source>
</evidence>
<dbReference type="Proteomes" id="UP000594121">
    <property type="component" value="Chromosome"/>
</dbReference>
<evidence type="ECO:0000256" key="2">
    <source>
        <dbReference type="ARBA" id="ARBA00022741"/>
    </source>
</evidence>
<gene>
    <name evidence="7" type="ORF">IG193_04965</name>
</gene>
<evidence type="ECO:0000256" key="4">
    <source>
        <dbReference type="ARBA" id="ARBA00022993"/>
    </source>
</evidence>
<comment type="pathway">
    <text evidence="6">Cofactor biosynthesis; coenzyme A biosynthesis.</text>
</comment>
<comment type="function">
    <text evidence="6">Catalyzes the GTP-dependent phosphorylation of the 3'-hydroxyl group of dephosphocoenzyme A to form coenzyme A (CoA).</text>
</comment>
<evidence type="ECO:0000256" key="1">
    <source>
        <dbReference type="ARBA" id="ARBA00022679"/>
    </source>
</evidence>